<dbReference type="GO" id="GO:0005680">
    <property type="term" value="C:anaphase-promoting complex"/>
    <property type="evidence" value="ECO:0007669"/>
    <property type="project" value="InterPro"/>
</dbReference>
<dbReference type="Pfam" id="PF10471">
    <property type="entry name" value="ANAPC_CDC26"/>
    <property type="match status" value="1"/>
</dbReference>
<feature type="compositionally biased region" description="Polar residues" evidence="2">
    <location>
        <begin position="45"/>
        <end position="62"/>
    </location>
</feature>
<dbReference type="InterPro" id="IPR018860">
    <property type="entry name" value="APC_suCDC26"/>
</dbReference>
<keyword evidence="4" id="KW-1185">Reference proteome</keyword>
<dbReference type="AlphaFoldDB" id="A0A9W8AK91"/>
<evidence type="ECO:0000313" key="3">
    <source>
        <dbReference type="EMBL" id="KAJ1949617.1"/>
    </source>
</evidence>
<evidence type="ECO:0000313" key="4">
    <source>
        <dbReference type="Proteomes" id="UP001150925"/>
    </source>
</evidence>
<protein>
    <submittedName>
        <fullName evidence="3">Uncharacterized protein</fullName>
    </submittedName>
</protein>
<evidence type="ECO:0000256" key="2">
    <source>
        <dbReference type="SAM" id="MobiDB-lite"/>
    </source>
</evidence>
<name>A0A9W8AK91_9FUNG</name>
<evidence type="ECO:0000256" key="1">
    <source>
        <dbReference type="ARBA" id="ARBA00022786"/>
    </source>
</evidence>
<feature type="non-terminal residue" evidence="3">
    <location>
        <position position="84"/>
    </location>
</feature>
<sequence>MLGRPATRITLTKGDLADFEASRNAYAESHPELLALWRETLGDHPSNTAAQNDELQHGSAQRDQPAPGTVEAALAAKAQLTTAQ</sequence>
<accession>A0A9W8AK91</accession>
<dbReference type="EMBL" id="JANBPY010003963">
    <property type="protein sequence ID" value="KAJ1949617.1"/>
    <property type="molecule type" value="Genomic_DNA"/>
</dbReference>
<dbReference type="Proteomes" id="UP001150925">
    <property type="component" value="Unassembled WGS sequence"/>
</dbReference>
<proteinExistence type="predicted"/>
<keyword evidence="1" id="KW-0833">Ubl conjugation pathway</keyword>
<feature type="region of interest" description="Disordered" evidence="2">
    <location>
        <begin position="41"/>
        <end position="70"/>
    </location>
</feature>
<reference evidence="3" key="1">
    <citation type="submission" date="2022-07" db="EMBL/GenBank/DDBJ databases">
        <title>Phylogenomic reconstructions and comparative analyses of Kickxellomycotina fungi.</title>
        <authorList>
            <person name="Reynolds N.K."/>
            <person name="Stajich J.E."/>
            <person name="Barry K."/>
            <person name="Grigoriev I.V."/>
            <person name="Crous P."/>
            <person name="Smith M.E."/>
        </authorList>
    </citation>
    <scope>NUCLEOTIDE SEQUENCE</scope>
    <source>
        <strain evidence="3">RSA 1196</strain>
    </source>
</reference>
<organism evidence="3 4">
    <name type="scientific">Dispira parvispora</name>
    <dbReference type="NCBI Taxonomy" id="1520584"/>
    <lineage>
        <taxon>Eukaryota</taxon>
        <taxon>Fungi</taxon>
        <taxon>Fungi incertae sedis</taxon>
        <taxon>Zoopagomycota</taxon>
        <taxon>Kickxellomycotina</taxon>
        <taxon>Dimargaritomycetes</taxon>
        <taxon>Dimargaritales</taxon>
        <taxon>Dimargaritaceae</taxon>
        <taxon>Dispira</taxon>
    </lineage>
</organism>
<comment type="caution">
    <text evidence="3">The sequence shown here is derived from an EMBL/GenBank/DDBJ whole genome shotgun (WGS) entry which is preliminary data.</text>
</comment>
<gene>
    <name evidence="3" type="ORF">IWQ62_006701</name>
</gene>
<dbReference type="GO" id="GO:0031145">
    <property type="term" value="P:anaphase-promoting complex-dependent catabolic process"/>
    <property type="evidence" value="ECO:0007669"/>
    <property type="project" value="InterPro"/>
</dbReference>